<organism evidence="9 10">
    <name type="scientific">Yeguia hominis</name>
    <dbReference type="NCBI Taxonomy" id="2763662"/>
    <lineage>
        <taxon>Bacteria</taxon>
        <taxon>Bacillati</taxon>
        <taxon>Bacillota</taxon>
        <taxon>Clostridia</taxon>
        <taxon>Eubacteriales</taxon>
        <taxon>Yeguiaceae</taxon>
        <taxon>Yeguia</taxon>
    </lineage>
</organism>
<dbReference type="RefSeq" id="WP_249320117.1">
    <property type="nucleotide sequence ID" value="NZ_JACRSN010000018.1"/>
</dbReference>
<comment type="cofactor">
    <cofactor evidence="7">
        <name>Zn(2+)</name>
        <dbReference type="ChEBI" id="CHEBI:29105"/>
    </cofactor>
    <text evidence="7">Binds 1 zinc ion per subunit.</text>
</comment>
<dbReference type="InterPro" id="IPR036390">
    <property type="entry name" value="WH_DNA-bd_sf"/>
</dbReference>
<name>A0A926DB12_9FIRM</name>
<dbReference type="InterPro" id="IPR036388">
    <property type="entry name" value="WH-like_DNA-bd_sf"/>
</dbReference>
<evidence type="ECO:0000256" key="5">
    <source>
        <dbReference type="ARBA" id="ARBA00023125"/>
    </source>
</evidence>
<evidence type="ECO:0000256" key="1">
    <source>
        <dbReference type="ARBA" id="ARBA00007957"/>
    </source>
</evidence>
<sequence length="126" mass="14049">MDGLKNTKQRAAILSLLDASAEPVSAEELFEQLKADFPALAISTVYRNLERFTALGIAEKEAFPDGVQRFSPAEKHSHYLVCTICHKKIKLDVCPLAGLERRLERDTGFEIDGHSLTIYGKCPNCR</sequence>
<reference evidence="9" key="1">
    <citation type="submission" date="2020-08" db="EMBL/GenBank/DDBJ databases">
        <title>Genome public.</title>
        <authorList>
            <person name="Liu C."/>
            <person name="Sun Q."/>
        </authorList>
    </citation>
    <scope>NUCLEOTIDE SEQUENCE</scope>
    <source>
        <strain evidence="9">NSJ-40</strain>
    </source>
</reference>
<dbReference type="CDD" id="cd07153">
    <property type="entry name" value="Fur_like"/>
    <property type="match status" value="1"/>
</dbReference>
<evidence type="ECO:0000256" key="8">
    <source>
        <dbReference type="PIRSR" id="PIRSR602481-2"/>
    </source>
</evidence>
<accession>A0A926DB12</accession>
<feature type="binding site" evidence="7">
    <location>
        <position position="85"/>
    </location>
    <ligand>
        <name>Zn(2+)</name>
        <dbReference type="ChEBI" id="CHEBI:29105"/>
    </ligand>
</feature>
<keyword evidence="3 7" id="KW-0862">Zinc</keyword>
<dbReference type="GO" id="GO:1900376">
    <property type="term" value="P:regulation of secondary metabolite biosynthetic process"/>
    <property type="evidence" value="ECO:0007669"/>
    <property type="project" value="TreeGrafter"/>
</dbReference>
<dbReference type="GO" id="GO:0008270">
    <property type="term" value="F:zinc ion binding"/>
    <property type="evidence" value="ECO:0007669"/>
    <property type="project" value="TreeGrafter"/>
</dbReference>
<protein>
    <submittedName>
        <fullName evidence="9">Transcriptional repressor</fullName>
    </submittedName>
</protein>
<dbReference type="Gene3D" id="3.30.1490.190">
    <property type="match status" value="1"/>
</dbReference>
<feature type="binding site" evidence="8">
    <location>
        <position position="76"/>
    </location>
    <ligand>
        <name>Fe cation</name>
        <dbReference type="ChEBI" id="CHEBI:24875"/>
    </ligand>
</feature>
<keyword evidence="5" id="KW-0238">DNA-binding</keyword>
<dbReference type="InterPro" id="IPR043135">
    <property type="entry name" value="Fur_C"/>
</dbReference>
<keyword evidence="8" id="KW-0408">Iron</keyword>
<feature type="binding site" evidence="7">
    <location>
        <position position="125"/>
    </location>
    <ligand>
        <name>Zn(2+)</name>
        <dbReference type="ChEBI" id="CHEBI:29105"/>
    </ligand>
</feature>
<keyword evidence="6" id="KW-0804">Transcription</keyword>
<dbReference type="GO" id="GO:0003700">
    <property type="term" value="F:DNA-binding transcription factor activity"/>
    <property type="evidence" value="ECO:0007669"/>
    <property type="project" value="InterPro"/>
</dbReference>
<dbReference type="PANTHER" id="PTHR33202">
    <property type="entry name" value="ZINC UPTAKE REGULATION PROTEIN"/>
    <property type="match status" value="1"/>
</dbReference>
<dbReference type="SUPFAM" id="SSF46785">
    <property type="entry name" value="Winged helix' DNA-binding domain"/>
    <property type="match status" value="1"/>
</dbReference>
<evidence type="ECO:0000313" key="10">
    <source>
        <dbReference type="Proteomes" id="UP000651482"/>
    </source>
</evidence>
<feature type="binding site" evidence="7">
    <location>
        <position position="82"/>
    </location>
    <ligand>
        <name>Zn(2+)</name>
        <dbReference type="ChEBI" id="CHEBI:29105"/>
    </ligand>
</feature>
<feature type="binding site" evidence="7">
    <location>
        <position position="122"/>
    </location>
    <ligand>
        <name>Zn(2+)</name>
        <dbReference type="ChEBI" id="CHEBI:29105"/>
    </ligand>
</feature>
<dbReference type="GO" id="GO:0000976">
    <property type="term" value="F:transcription cis-regulatory region binding"/>
    <property type="evidence" value="ECO:0007669"/>
    <property type="project" value="TreeGrafter"/>
</dbReference>
<evidence type="ECO:0000256" key="4">
    <source>
        <dbReference type="ARBA" id="ARBA00023015"/>
    </source>
</evidence>
<dbReference type="InterPro" id="IPR002481">
    <property type="entry name" value="FUR"/>
</dbReference>
<keyword evidence="2" id="KW-0678">Repressor</keyword>
<dbReference type="GO" id="GO:0045892">
    <property type="term" value="P:negative regulation of DNA-templated transcription"/>
    <property type="evidence" value="ECO:0007669"/>
    <property type="project" value="TreeGrafter"/>
</dbReference>
<dbReference type="Gene3D" id="1.10.10.10">
    <property type="entry name" value="Winged helix-like DNA-binding domain superfamily/Winged helix DNA-binding domain"/>
    <property type="match status" value="1"/>
</dbReference>
<feature type="binding site" evidence="8">
    <location>
        <position position="114"/>
    </location>
    <ligand>
        <name>Fe cation</name>
        <dbReference type="ChEBI" id="CHEBI:24875"/>
    </ligand>
</feature>
<dbReference type="AlphaFoldDB" id="A0A926DB12"/>
<keyword evidence="10" id="KW-1185">Reference proteome</keyword>
<evidence type="ECO:0000256" key="7">
    <source>
        <dbReference type="PIRSR" id="PIRSR602481-1"/>
    </source>
</evidence>
<evidence type="ECO:0000313" key="9">
    <source>
        <dbReference type="EMBL" id="MBC8534536.1"/>
    </source>
</evidence>
<gene>
    <name evidence="9" type="ORF">IAG03_11180</name>
</gene>
<evidence type="ECO:0000256" key="3">
    <source>
        <dbReference type="ARBA" id="ARBA00022833"/>
    </source>
</evidence>
<keyword evidence="7" id="KW-0479">Metal-binding</keyword>
<evidence type="ECO:0000256" key="6">
    <source>
        <dbReference type="ARBA" id="ARBA00023163"/>
    </source>
</evidence>
<dbReference type="EMBL" id="JACRSN010000018">
    <property type="protein sequence ID" value="MBC8534536.1"/>
    <property type="molecule type" value="Genomic_DNA"/>
</dbReference>
<comment type="similarity">
    <text evidence="1">Belongs to the Fur family.</text>
</comment>
<dbReference type="Proteomes" id="UP000651482">
    <property type="component" value="Unassembled WGS sequence"/>
</dbReference>
<dbReference type="Pfam" id="PF01475">
    <property type="entry name" value="FUR"/>
    <property type="match status" value="1"/>
</dbReference>
<keyword evidence="4" id="KW-0805">Transcription regulation</keyword>
<dbReference type="PANTHER" id="PTHR33202:SF8">
    <property type="entry name" value="PEROXIDE-RESPONSIVE REPRESSOR PERR"/>
    <property type="match status" value="1"/>
</dbReference>
<comment type="caution">
    <text evidence="9">The sequence shown here is derived from an EMBL/GenBank/DDBJ whole genome shotgun (WGS) entry which is preliminary data.</text>
</comment>
<proteinExistence type="inferred from homology"/>
<comment type="cofactor">
    <cofactor evidence="8">
        <name>Mn(2+)</name>
        <dbReference type="ChEBI" id="CHEBI:29035"/>
    </cofactor>
    <cofactor evidence="8">
        <name>Fe(2+)</name>
        <dbReference type="ChEBI" id="CHEBI:29033"/>
    </cofactor>
    <text evidence="8">Binds 1 Mn(2+) or Fe(2+) ion per subunit.</text>
</comment>
<evidence type="ECO:0000256" key="2">
    <source>
        <dbReference type="ARBA" id="ARBA00022491"/>
    </source>
</evidence>